<proteinExistence type="inferred from homology"/>
<dbReference type="AlphaFoldDB" id="A8PX97"/>
<dbReference type="GO" id="GO:0000390">
    <property type="term" value="P:spliceosomal complex disassembly"/>
    <property type="evidence" value="ECO:0007669"/>
    <property type="project" value="InterPro"/>
</dbReference>
<keyword evidence="2" id="KW-0508">mRNA splicing</keyword>
<dbReference type="InParanoid" id="A8PX97"/>
<keyword evidence="2" id="KW-0539">Nucleus</keyword>
<feature type="compositionally biased region" description="Polar residues" evidence="4">
    <location>
        <begin position="46"/>
        <end position="57"/>
    </location>
</feature>
<keyword evidence="2" id="KW-0507">mRNA processing</keyword>
<name>A8PX97_MALGO</name>
<dbReference type="GO" id="GO:0071008">
    <property type="term" value="C:U2-type post-mRNA release spliceosomal complex"/>
    <property type="evidence" value="ECO:0007669"/>
    <property type="project" value="TreeGrafter"/>
</dbReference>
<dbReference type="Proteomes" id="UP000008837">
    <property type="component" value="Unassembled WGS sequence"/>
</dbReference>
<evidence type="ECO:0000313" key="6">
    <source>
        <dbReference type="EMBL" id="EDP43976.1"/>
    </source>
</evidence>
<organism evidence="6 7">
    <name type="scientific">Malassezia globosa (strain ATCC MYA-4612 / CBS 7966)</name>
    <name type="common">Dandruff-associated fungus</name>
    <dbReference type="NCBI Taxonomy" id="425265"/>
    <lineage>
        <taxon>Eukaryota</taxon>
        <taxon>Fungi</taxon>
        <taxon>Dikarya</taxon>
        <taxon>Basidiomycota</taxon>
        <taxon>Ustilaginomycotina</taxon>
        <taxon>Malasseziomycetes</taxon>
        <taxon>Malasseziales</taxon>
        <taxon>Malasseziaceae</taxon>
        <taxon>Malassezia</taxon>
    </lineage>
</organism>
<dbReference type="GeneID" id="5855497"/>
<evidence type="ECO:0000259" key="5">
    <source>
        <dbReference type="PROSITE" id="PS50174"/>
    </source>
</evidence>
<feature type="domain" description="G-patch" evidence="5">
    <location>
        <begin position="130"/>
        <end position="168"/>
    </location>
</feature>
<dbReference type="InterPro" id="IPR045211">
    <property type="entry name" value="TFP11/STIP/Ntr1"/>
</dbReference>
<feature type="region of interest" description="Disordered" evidence="4">
    <location>
        <begin position="1"/>
        <end position="127"/>
    </location>
</feature>
<sequence length="843" mass="93123">MARRKSAYADEGTDSDDSVVSDGAQSPSRKVPSFVPSKRRAFPAFVSSSANTTTMSAERNDDDDPDPVIERRSFGAGLGTKKKYAPQMHERTDDDEVPARTGLGSAPTPMSAGPALSRTSGTGSFDPAALMRQMGWSGGGLGKHGTGIVNPIEVKMRPNRAGVAFDGRRETAVNESASKGKHSGNESRRRANVRSRQSKKLDDSDEDDGHGDDDDDDDDADADDGDDHGRVTSAAAWKRRDKAHRVRVVYRTYDEMVAEAAGELETTILDARGSEIRQVDSVAAALAQSQPAGLTNVHEHIPELQHNVTLLCRQSKEALDRLARHGAGIRERQRWLQRDLEALRVRAEKATEEHERLTSVMHVITTLRQSGENSTSLDDLAPAMERVAWLPRELMEQFQLDEAVAGALVPALRHTFADWDPLAEPHRGVQRLASWLCFLAPAFTSSAASHAERPMTPWESVLWNIWMPVIRSALTNTWDVHDAAPAVALVETWRDILPPFVLDNVLDQLIIPKLERAVQGWTPNQPNQTQAVPLHVFVLPWLPIGEARLVSVLGEARRKWRSVLASWHVRLGIPAHFLIWRSVFTPKEWEALLLERIVPAMTKALRTQFHVDPGQQDMRVLDGVLAWQGVLRDSVLNRLFETEVAPRWLDILHAWITQTDADLAEIAAWYEFWRSWFASKATIPLQGVTCMFRQALQHINAALDRGHDRVTTPRPGVSGPTAAATASATEATTPVESALGSASTGHARQGDAPPPTLEDVSFRHIVEERASERDLFVRSLNKLEPSSGLALLRVARHVDGKFGTTFYLDDDVIFVALEQGAAEGRVTYEPVSLGELLDRASRA</sequence>
<dbReference type="PROSITE" id="PS50174">
    <property type="entry name" value="G_PATCH"/>
    <property type="match status" value="1"/>
</dbReference>
<gene>
    <name evidence="6" type="ORF">MGL_1373</name>
</gene>
<dbReference type="STRING" id="425265.A8PX97"/>
<dbReference type="PANTHER" id="PTHR23329">
    <property type="entry name" value="TUFTELIN-INTERACTING PROTEIN 11-RELATED"/>
    <property type="match status" value="1"/>
</dbReference>
<dbReference type="OrthoDB" id="4822at2759"/>
<dbReference type="InterPro" id="IPR024933">
    <property type="entry name" value="TFP11"/>
</dbReference>
<dbReference type="Pfam" id="PF01585">
    <property type="entry name" value="G-patch"/>
    <property type="match status" value="1"/>
</dbReference>
<dbReference type="PIRSF" id="PIRSF017706">
    <property type="entry name" value="TFIP11"/>
    <property type="match status" value="1"/>
</dbReference>
<comment type="similarity">
    <text evidence="1 2">Belongs to the TFP11/STIP family.</text>
</comment>
<evidence type="ECO:0000256" key="2">
    <source>
        <dbReference type="PIRNR" id="PIRNR017706"/>
    </source>
</evidence>
<dbReference type="FunCoup" id="A8PX97">
    <property type="interactions" value="568"/>
</dbReference>
<keyword evidence="2" id="KW-0747">Spliceosome</keyword>
<dbReference type="EMBL" id="AAYY01000004">
    <property type="protein sequence ID" value="EDP43976.1"/>
    <property type="molecule type" value="Genomic_DNA"/>
</dbReference>
<feature type="region of interest" description="Disordered" evidence="4">
    <location>
        <begin position="707"/>
        <end position="757"/>
    </location>
</feature>
<dbReference type="GO" id="GO:0003676">
    <property type="term" value="F:nucleic acid binding"/>
    <property type="evidence" value="ECO:0007669"/>
    <property type="project" value="InterPro"/>
</dbReference>
<dbReference type="KEGG" id="mgl:MGL_1373"/>
<comment type="subcellular location">
    <subcellularLocation>
        <location evidence="2">Nucleus</location>
    </subcellularLocation>
</comment>
<evidence type="ECO:0000313" key="7">
    <source>
        <dbReference type="Proteomes" id="UP000008837"/>
    </source>
</evidence>
<protein>
    <recommendedName>
        <fullName evidence="5">G-patch domain-containing protein</fullName>
    </recommendedName>
</protein>
<dbReference type="InterPro" id="IPR022783">
    <property type="entry name" value="GCFC_dom"/>
</dbReference>
<keyword evidence="7" id="KW-1185">Reference proteome</keyword>
<evidence type="ECO:0000256" key="3">
    <source>
        <dbReference type="SAM" id="Coils"/>
    </source>
</evidence>
<reference evidence="6 7" key="1">
    <citation type="journal article" date="2007" name="Proc. Natl. Acad. Sci. U.S.A.">
        <title>Dandruff-associated Malassezia genomes reveal convergent and divergent virulence traits shared with plant and human fungal pathogens.</title>
        <authorList>
            <person name="Xu J."/>
            <person name="Saunders C.W."/>
            <person name="Hu P."/>
            <person name="Grant R.A."/>
            <person name="Boekhout T."/>
            <person name="Kuramae E.E."/>
            <person name="Kronstad J.W."/>
            <person name="Deangelis Y.M."/>
            <person name="Reeder N.L."/>
            <person name="Johnstone K.R."/>
            <person name="Leland M."/>
            <person name="Fieno A.M."/>
            <person name="Begley W.M."/>
            <person name="Sun Y."/>
            <person name="Lacey M.P."/>
            <person name="Chaudhary T."/>
            <person name="Keough T."/>
            <person name="Chu L."/>
            <person name="Sears R."/>
            <person name="Yuan B."/>
            <person name="Dawson T.L.Jr."/>
        </authorList>
    </citation>
    <scope>NUCLEOTIDE SEQUENCE [LARGE SCALE GENOMIC DNA]</scope>
    <source>
        <strain evidence="7">ATCC MYA-4612 / CBS 7966</strain>
    </source>
</reference>
<evidence type="ECO:0000256" key="1">
    <source>
        <dbReference type="ARBA" id="ARBA00010900"/>
    </source>
</evidence>
<feature type="compositionally biased region" description="Acidic residues" evidence="4">
    <location>
        <begin position="203"/>
        <end position="226"/>
    </location>
</feature>
<accession>A8PX97</accession>
<feature type="coiled-coil region" evidence="3">
    <location>
        <begin position="333"/>
        <end position="360"/>
    </location>
</feature>
<evidence type="ECO:0000256" key="4">
    <source>
        <dbReference type="SAM" id="MobiDB-lite"/>
    </source>
</evidence>
<dbReference type="Pfam" id="PF07842">
    <property type="entry name" value="GCFC"/>
    <property type="match status" value="1"/>
</dbReference>
<dbReference type="PANTHER" id="PTHR23329:SF1">
    <property type="entry name" value="TUFTELIN-INTERACTING PROTEIN 11"/>
    <property type="match status" value="1"/>
</dbReference>
<dbReference type="OMA" id="CEQDIIQ"/>
<dbReference type="RefSeq" id="XP_001731190.1">
    <property type="nucleotide sequence ID" value="XM_001731138.1"/>
</dbReference>
<feature type="region of interest" description="Disordered" evidence="4">
    <location>
        <begin position="163"/>
        <end position="229"/>
    </location>
</feature>
<feature type="compositionally biased region" description="Low complexity" evidence="4">
    <location>
        <begin position="715"/>
        <end position="738"/>
    </location>
</feature>
<dbReference type="SMART" id="SM00443">
    <property type="entry name" value="G_patch"/>
    <property type="match status" value="1"/>
</dbReference>
<dbReference type="VEuPathDB" id="FungiDB:MGL_1373"/>
<keyword evidence="3" id="KW-0175">Coiled coil</keyword>
<comment type="caution">
    <text evidence="6">The sequence shown here is derived from an EMBL/GenBank/DDBJ whole genome shotgun (WGS) entry which is preliminary data.</text>
</comment>
<dbReference type="InterPro" id="IPR000467">
    <property type="entry name" value="G_patch_dom"/>
</dbReference>